<gene>
    <name evidence="1" type="ORF">DAPPUDRAFT_304507</name>
</gene>
<evidence type="ECO:0000313" key="2">
    <source>
        <dbReference type="Proteomes" id="UP000000305"/>
    </source>
</evidence>
<dbReference type="HOGENOM" id="CLU_2656971_0_0_1"/>
<reference evidence="1 2" key="1">
    <citation type="journal article" date="2011" name="Science">
        <title>The ecoresponsive genome of Daphnia pulex.</title>
        <authorList>
            <person name="Colbourne J.K."/>
            <person name="Pfrender M.E."/>
            <person name="Gilbert D."/>
            <person name="Thomas W.K."/>
            <person name="Tucker A."/>
            <person name="Oakley T.H."/>
            <person name="Tokishita S."/>
            <person name="Aerts A."/>
            <person name="Arnold G.J."/>
            <person name="Basu M.K."/>
            <person name="Bauer D.J."/>
            <person name="Caceres C.E."/>
            <person name="Carmel L."/>
            <person name="Casola C."/>
            <person name="Choi J.H."/>
            <person name="Detter J.C."/>
            <person name="Dong Q."/>
            <person name="Dusheyko S."/>
            <person name="Eads B.D."/>
            <person name="Frohlich T."/>
            <person name="Geiler-Samerotte K.A."/>
            <person name="Gerlach D."/>
            <person name="Hatcher P."/>
            <person name="Jogdeo S."/>
            <person name="Krijgsveld J."/>
            <person name="Kriventseva E.V."/>
            <person name="Kultz D."/>
            <person name="Laforsch C."/>
            <person name="Lindquist E."/>
            <person name="Lopez J."/>
            <person name="Manak J.R."/>
            <person name="Muller J."/>
            <person name="Pangilinan J."/>
            <person name="Patwardhan R.P."/>
            <person name="Pitluck S."/>
            <person name="Pritham E.J."/>
            <person name="Rechtsteiner A."/>
            <person name="Rho M."/>
            <person name="Rogozin I.B."/>
            <person name="Sakarya O."/>
            <person name="Salamov A."/>
            <person name="Schaack S."/>
            <person name="Shapiro H."/>
            <person name="Shiga Y."/>
            <person name="Skalitzky C."/>
            <person name="Smith Z."/>
            <person name="Souvorov A."/>
            <person name="Sung W."/>
            <person name="Tang Z."/>
            <person name="Tsuchiya D."/>
            <person name="Tu H."/>
            <person name="Vos H."/>
            <person name="Wang M."/>
            <person name="Wolf Y.I."/>
            <person name="Yamagata H."/>
            <person name="Yamada T."/>
            <person name="Ye Y."/>
            <person name="Shaw J.R."/>
            <person name="Andrews J."/>
            <person name="Crease T.J."/>
            <person name="Tang H."/>
            <person name="Lucas S.M."/>
            <person name="Robertson H.M."/>
            <person name="Bork P."/>
            <person name="Koonin E.V."/>
            <person name="Zdobnov E.M."/>
            <person name="Grigoriev I.V."/>
            <person name="Lynch M."/>
            <person name="Boore J.L."/>
        </authorList>
    </citation>
    <scope>NUCLEOTIDE SEQUENCE [LARGE SCALE GENOMIC DNA]</scope>
</reference>
<dbReference type="InParanoid" id="E9GLU9"/>
<name>E9GLU9_DAPPU</name>
<evidence type="ECO:0000313" key="1">
    <source>
        <dbReference type="EMBL" id="EFX79571.1"/>
    </source>
</evidence>
<organism evidence="1 2">
    <name type="scientific">Daphnia pulex</name>
    <name type="common">Water flea</name>
    <dbReference type="NCBI Taxonomy" id="6669"/>
    <lineage>
        <taxon>Eukaryota</taxon>
        <taxon>Metazoa</taxon>
        <taxon>Ecdysozoa</taxon>
        <taxon>Arthropoda</taxon>
        <taxon>Crustacea</taxon>
        <taxon>Branchiopoda</taxon>
        <taxon>Diplostraca</taxon>
        <taxon>Cladocera</taxon>
        <taxon>Anomopoda</taxon>
        <taxon>Daphniidae</taxon>
        <taxon>Daphnia</taxon>
    </lineage>
</organism>
<dbReference type="EMBL" id="GL732551">
    <property type="protein sequence ID" value="EFX79571.1"/>
    <property type="molecule type" value="Genomic_DNA"/>
</dbReference>
<protein>
    <submittedName>
        <fullName evidence="1">Uncharacterized protein</fullName>
    </submittedName>
</protein>
<proteinExistence type="predicted"/>
<dbReference type="AlphaFoldDB" id="E9GLU9"/>
<dbReference type="Proteomes" id="UP000000305">
    <property type="component" value="Unassembled WGS sequence"/>
</dbReference>
<dbReference type="KEGG" id="dpx:DAPPUDRAFT_304507"/>
<keyword evidence="2" id="KW-1185">Reference proteome</keyword>
<sequence>MWRKCFFFFFWTDRLKMYSHSKGGGVDGDIIVCCIQQQMNINTKINSRFRRSPSTAIYATRARAPRKKPGDFFFIC</sequence>
<accession>E9GLU9</accession>